<keyword evidence="3" id="KW-0812">Transmembrane</keyword>
<comment type="similarity">
    <text evidence="1">Belongs to the GSP J family.</text>
</comment>
<feature type="transmembrane region" description="Helical" evidence="3">
    <location>
        <begin position="25"/>
        <end position="48"/>
    </location>
</feature>
<dbReference type="EMBL" id="DTMM01000066">
    <property type="protein sequence ID" value="HFT92906.1"/>
    <property type="molecule type" value="Genomic_DNA"/>
</dbReference>
<name>A0A7C3LRZ6_9BACT</name>
<organism evidence="4">
    <name type="scientific">Leptospirillum ferriphilum</name>
    <dbReference type="NCBI Taxonomy" id="178606"/>
    <lineage>
        <taxon>Bacteria</taxon>
        <taxon>Pseudomonadati</taxon>
        <taxon>Nitrospirota</taxon>
        <taxon>Nitrospiria</taxon>
        <taxon>Nitrospirales</taxon>
        <taxon>Nitrospiraceae</taxon>
        <taxon>Leptospirillum</taxon>
    </lineage>
</organism>
<dbReference type="AlphaFoldDB" id="A0A7C3LRZ6"/>
<evidence type="ECO:0000256" key="1">
    <source>
        <dbReference type="ARBA" id="ARBA00011084"/>
    </source>
</evidence>
<comment type="caution">
    <text evidence="4">The sequence shown here is derived from an EMBL/GenBank/DDBJ whole genome shotgun (WGS) entry which is preliminary data.</text>
</comment>
<dbReference type="InterPro" id="IPR045584">
    <property type="entry name" value="Pilin-like"/>
</dbReference>
<reference evidence="4" key="1">
    <citation type="journal article" date="2020" name="mSystems">
        <title>Genome- and Community-Level Interaction Insights into Carbon Utilization and Element Cycling Functions of Hydrothermarchaeota in Hydrothermal Sediment.</title>
        <authorList>
            <person name="Zhou Z."/>
            <person name="Liu Y."/>
            <person name="Xu W."/>
            <person name="Pan J."/>
            <person name="Luo Z.H."/>
            <person name="Li M."/>
        </authorList>
    </citation>
    <scope>NUCLEOTIDE SEQUENCE [LARGE SCALE GENOMIC DNA]</scope>
    <source>
        <strain evidence="4">SpSt-902</strain>
    </source>
</reference>
<keyword evidence="3" id="KW-1133">Transmembrane helix</keyword>
<dbReference type="Pfam" id="PF11612">
    <property type="entry name" value="T2SSJ"/>
    <property type="match status" value="1"/>
</dbReference>
<dbReference type="NCBIfam" id="TIGR02532">
    <property type="entry name" value="IV_pilin_GFxxxE"/>
    <property type="match status" value="1"/>
</dbReference>
<proteinExistence type="inferred from homology"/>
<accession>A0A7C3LRZ6</accession>
<keyword evidence="3" id="KW-0472">Membrane</keyword>
<evidence type="ECO:0000256" key="2">
    <source>
        <dbReference type="ARBA" id="ARBA00021539"/>
    </source>
</evidence>
<dbReference type="SUPFAM" id="SSF54523">
    <property type="entry name" value="Pili subunits"/>
    <property type="match status" value="1"/>
</dbReference>
<dbReference type="Pfam" id="PF07963">
    <property type="entry name" value="N_methyl"/>
    <property type="match status" value="1"/>
</dbReference>
<dbReference type="GO" id="GO:0015627">
    <property type="term" value="C:type II protein secretion system complex"/>
    <property type="evidence" value="ECO:0007669"/>
    <property type="project" value="InterPro"/>
</dbReference>
<evidence type="ECO:0000256" key="3">
    <source>
        <dbReference type="SAM" id="Phobius"/>
    </source>
</evidence>
<gene>
    <name evidence="4" type="ORF">ENX03_02970</name>
</gene>
<protein>
    <recommendedName>
        <fullName evidence="2">Type II secretion system protein J</fullName>
    </recommendedName>
</protein>
<sequence>MTRLSKRTTPRTLAVFKSGVGDQGFTILEILVAFFILTILLGLLYEAVKDTATLGQKIRKKNRIDANIELAFMKIRQEMISVYINTNDPLTYFIGSPQYSADDEHDTLLFTSMAQTRLMQNAPVSHMEGIQYILLPEKKGKGYLLAHEQDTNLLSFGTQAVVADPLLHHVKSLRILYFDGHEWTNQWNSLQSHLVPLLVKMEISIKEDKGPEKTFSDVFPIPVSTLNQTQNGAGGVSGGLP</sequence>
<dbReference type="GO" id="GO:0015628">
    <property type="term" value="P:protein secretion by the type II secretion system"/>
    <property type="evidence" value="ECO:0007669"/>
    <property type="project" value="InterPro"/>
</dbReference>
<dbReference type="InterPro" id="IPR012902">
    <property type="entry name" value="N_methyl_site"/>
</dbReference>
<dbReference type="InterPro" id="IPR010055">
    <property type="entry name" value="T2SS_protein-GspJ"/>
</dbReference>
<evidence type="ECO:0000313" key="4">
    <source>
        <dbReference type="EMBL" id="HFT92906.1"/>
    </source>
</evidence>